<dbReference type="InterPro" id="IPR006944">
    <property type="entry name" value="Phage/GTA_portal"/>
</dbReference>
<reference evidence="2 3" key="1">
    <citation type="journal article" date="2012" name="J. Bacteriol.">
        <title>Genome Sequence of Oceanibaculum indicum Type Strain P24.</title>
        <authorList>
            <person name="Lai Q."/>
            <person name="Shao Z."/>
        </authorList>
    </citation>
    <scope>NUCLEOTIDE SEQUENCE [LARGE SCALE GENOMIC DNA]</scope>
    <source>
        <strain evidence="2 3">P24</strain>
    </source>
</reference>
<dbReference type="AlphaFoldDB" id="K2IYG6"/>
<dbReference type="RefSeq" id="WP_008944578.1">
    <property type="nucleotide sequence ID" value="NZ_AMRL01000011.1"/>
</dbReference>
<sequence length="401" mass="43455">MKFLRKLLGLETRGDGSWGELERLLTAASATAAGLSVSPESALRCPTVAASARILSESVSQLPLHLFRRLPEGGKERADDHPLAALVASAPNSWTTSAEWRGTAMMQLALHGEAFCWVGRARDRVVEIVNIPAGVISVSWSDSGEPSFTATTSSGTKRPVAREELLWLRLPGPNPHKPLSLVAEAREAIALSLAMEGYASRLFAKGARPSGVVKAPGKLTDQAIARLKASLTALHSGTESGGTAVFEEGMTFEALQFSSVDLQFLELRRHQIAEIARVFRIPLHLLQELERATHNNAEHMGQQFLSLVVLPLLALWRQALERDLLTEAERAEYFFEFETADLARADLAARFNAYAQAVTNGLLNPNEIRALENRPPYAGGDEFHRPLNTAATGQGQGAANG</sequence>
<proteinExistence type="predicted"/>
<evidence type="ECO:0000313" key="3">
    <source>
        <dbReference type="Proteomes" id="UP000006746"/>
    </source>
</evidence>
<gene>
    <name evidence="2" type="ORF">P24_09856</name>
</gene>
<evidence type="ECO:0000313" key="2">
    <source>
        <dbReference type="EMBL" id="EKE75516.1"/>
    </source>
</evidence>
<organism evidence="2 3">
    <name type="scientific">Oceanibaculum indicum P24</name>
    <dbReference type="NCBI Taxonomy" id="1207063"/>
    <lineage>
        <taxon>Bacteria</taxon>
        <taxon>Pseudomonadati</taxon>
        <taxon>Pseudomonadota</taxon>
        <taxon>Alphaproteobacteria</taxon>
        <taxon>Rhodospirillales</taxon>
        <taxon>Oceanibaculaceae</taxon>
        <taxon>Oceanibaculum</taxon>
    </lineage>
</organism>
<accession>K2IYG6</accession>
<protein>
    <submittedName>
        <fullName evidence="2">Portal protein-like protein</fullName>
    </submittedName>
</protein>
<name>K2IYG6_9PROT</name>
<dbReference type="InterPro" id="IPR006427">
    <property type="entry name" value="Portal_HK97"/>
</dbReference>
<dbReference type="Pfam" id="PF04860">
    <property type="entry name" value="Phage_portal"/>
    <property type="match status" value="1"/>
</dbReference>
<feature type="region of interest" description="Disordered" evidence="1">
    <location>
        <begin position="373"/>
        <end position="401"/>
    </location>
</feature>
<dbReference type="Proteomes" id="UP000006746">
    <property type="component" value="Unassembled WGS sequence"/>
</dbReference>
<dbReference type="Gene3D" id="1.20.1270.210">
    <property type="match status" value="1"/>
</dbReference>
<dbReference type="EMBL" id="AMRL01000011">
    <property type="protein sequence ID" value="EKE75516.1"/>
    <property type="molecule type" value="Genomic_DNA"/>
</dbReference>
<dbReference type="Gene3D" id="3.40.140.120">
    <property type="match status" value="1"/>
</dbReference>
<evidence type="ECO:0000256" key="1">
    <source>
        <dbReference type="SAM" id="MobiDB-lite"/>
    </source>
</evidence>
<dbReference type="STRING" id="1207063.P24_09856"/>
<keyword evidence="3" id="KW-1185">Reference proteome</keyword>
<dbReference type="NCBIfam" id="TIGR01537">
    <property type="entry name" value="portal_HK97"/>
    <property type="match status" value="1"/>
</dbReference>
<dbReference type="Gene3D" id="3.30.1120.70">
    <property type="match status" value="1"/>
</dbReference>
<comment type="caution">
    <text evidence="2">The sequence shown here is derived from an EMBL/GenBank/DDBJ whole genome shotgun (WGS) entry which is preliminary data.</text>
</comment>
<dbReference type="eggNOG" id="COG4695">
    <property type="taxonomic scope" value="Bacteria"/>
</dbReference>